<comment type="cofactor">
    <cofactor evidence="8">
        <name>Zn(2+)</name>
        <dbReference type="ChEBI" id="CHEBI:29105"/>
    </cofactor>
    <text evidence="8">Binds 1 zinc ion per subunit. In the homodimer, two zinc ions are bound between subunits.</text>
</comment>
<dbReference type="SUPFAM" id="SSF54593">
    <property type="entry name" value="Glyoxalase/Bleomycin resistance protein/Dihydroxybiphenyl dioxygenase"/>
    <property type="match status" value="2"/>
</dbReference>
<dbReference type="Proteomes" id="UP000274756">
    <property type="component" value="Unassembled WGS sequence"/>
</dbReference>
<dbReference type="InterPro" id="IPR029068">
    <property type="entry name" value="Glyas_Bleomycin-R_OHBP_Dase"/>
</dbReference>
<keyword evidence="13" id="KW-1185">Reference proteome</keyword>
<reference evidence="11 13" key="2">
    <citation type="submission" date="2018-11" db="EMBL/GenBank/DDBJ databases">
        <authorList>
            <consortium name="Pathogen Informatics"/>
        </authorList>
    </citation>
    <scope>NUCLEOTIDE SEQUENCE [LARGE SCALE GENOMIC DNA]</scope>
</reference>
<proteinExistence type="inferred from homology"/>
<keyword evidence="4 8" id="KW-0479">Metal-binding</keyword>
<dbReference type="GO" id="GO:0046872">
    <property type="term" value="F:metal ion binding"/>
    <property type="evidence" value="ECO:0007669"/>
    <property type="project" value="UniProtKB-UniRule"/>
</dbReference>
<dbReference type="PANTHER" id="PTHR10374:SF30">
    <property type="entry name" value="LACTOYLGLUTATHIONE LYASE"/>
    <property type="match status" value="1"/>
</dbReference>
<evidence type="ECO:0000259" key="10">
    <source>
        <dbReference type="PROSITE" id="PS51819"/>
    </source>
</evidence>
<evidence type="ECO:0000313" key="12">
    <source>
        <dbReference type="Proteomes" id="UP000038040"/>
    </source>
</evidence>
<dbReference type="GO" id="GO:0004462">
    <property type="term" value="F:lactoylglutathione lyase activity"/>
    <property type="evidence" value="ECO:0007669"/>
    <property type="project" value="UniProtKB-UniRule"/>
</dbReference>
<comment type="catalytic activity">
    <reaction evidence="9">
        <text>(R)-S-lactoylglutathione = methylglyoxal + glutathione</text>
        <dbReference type="Rhea" id="RHEA:19069"/>
        <dbReference type="ChEBI" id="CHEBI:17158"/>
        <dbReference type="ChEBI" id="CHEBI:57474"/>
        <dbReference type="ChEBI" id="CHEBI:57925"/>
        <dbReference type="EC" id="4.4.1.5"/>
    </reaction>
</comment>
<dbReference type="InterPro" id="IPR004360">
    <property type="entry name" value="Glyas_Fos-R_dOase_dom"/>
</dbReference>
<reference evidence="14" key="1">
    <citation type="submission" date="2017-02" db="UniProtKB">
        <authorList>
            <consortium name="WormBaseParasite"/>
        </authorList>
    </citation>
    <scope>IDENTIFICATION</scope>
</reference>
<evidence type="ECO:0000313" key="14">
    <source>
        <dbReference type="WBParaSite" id="DME_0000547601-mRNA-1"/>
    </source>
</evidence>
<feature type="active site" description="Proton donor/acceptor" evidence="7">
    <location>
        <position position="243"/>
    </location>
</feature>
<dbReference type="Pfam" id="PF00903">
    <property type="entry name" value="Glyoxalase"/>
    <property type="match status" value="2"/>
</dbReference>
<comment type="pathway">
    <text evidence="1 9">Secondary metabolite metabolism; methylglyoxal degradation; (R)-lactate from methylglyoxal: step 1/2.</text>
</comment>
<dbReference type="EMBL" id="UYYG01000005">
    <property type="protein sequence ID" value="VDN50609.1"/>
    <property type="molecule type" value="Genomic_DNA"/>
</dbReference>
<feature type="binding site" evidence="8">
    <location>
        <position position="243"/>
    </location>
    <ligand>
        <name>Zn(2+)</name>
        <dbReference type="ChEBI" id="CHEBI:29105"/>
        <note>ligand shared between dimeric partners</note>
    </ligand>
</feature>
<feature type="binding site" evidence="8">
    <location>
        <position position="197"/>
    </location>
    <ligand>
        <name>Zn(2+)</name>
        <dbReference type="ChEBI" id="CHEBI:29105"/>
        <note>ligand shared between dimeric partners</note>
    </ligand>
</feature>
<dbReference type="InterPro" id="IPR037523">
    <property type="entry name" value="VOC_core"/>
</dbReference>
<dbReference type="InterPro" id="IPR004361">
    <property type="entry name" value="Glyoxalase_1"/>
</dbReference>
<dbReference type="PROSITE" id="PS51819">
    <property type="entry name" value="VOC"/>
    <property type="match status" value="1"/>
</dbReference>
<evidence type="ECO:0000256" key="4">
    <source>
        <dbReference type="ARBA" id="ARBA00022723"/>
    </source>
</evidence>
<evidence type="ECO:0000256" key="1">
    <source>
        <dbReference type="ARBA" id="ARBA00005008"/>
    </source>
</evidence>
<dbReference type="AlphaFoldDB" id="A0A0N4UDQ5"/>
<evidence type="ECO:0000256" key="8">
    <source>
        <dbReference type="PIRSR" id="PIRSR604361-3"/>
    </source>
</evidence>
<protein>
    <recommendedName>
        <fullName evidence="3 9">Lactoylglutathione lyase</fullName>
        <ecNumber evidence="3 9">4.4.1.5</ecNumber>
    </recommendedName>
    <alternativeName>
        <fullName evidence="9">Glyoxalase I</fullName>
    </alternativeName>
</protein>
<feature type="binding site" evidence="8">
    <location>
        <position position="51"/>
    </location>
    <ligand>
        <name>Zn(2+)</name>
        <dbReference type="ChEBI" id="CHEBI:29105"/>
        <note>ligand shared between dimeric partners</note>
    </ligand>
</feature>
<feature type="domain" description="VOC" evidence="10">
    <location>
        <begin position="48"/>
        <end position="247"/>
    </location>
</feature>
<dbReference type="Proteomes" id="UP000038040">
    <property type="component" value="Unplaced"/>
</dbReference>
<dbReference type="OrthoDB" id="16820at2759"/>
<dbReference type="NCBIfam" id="TIGR00068">
    <property type="entry name" value="glyox_I"/>
    <property type="match status" value="1"/>
</dbReference>
<dbReference type="PROSITE" id="PS00935">
    <property type="entry name" value="GLYOXALASE_I_2"/>
    <property type="match status" value="1"/>
</dbReference>
<evidence type="ECO:0000256" key="7">
    <source>
        <dbReference type="PIRSR" id="PIRSR604361-1"/>
    </source>
</evidence>
<feature type="binding site" evidence="8">
    <location>
        <position position="117"/>
    </location>
    <ligand>
        <name>Zn(2+)</name>
        <dbReference type="ChEBI" id="CHEBI:29105"/>
        <note>ligand shared between dimeric partners</note>
    </ligand>
</feature>
<evidence type="ECO:0000313" key="13">
    <source>
        <dbReference type="Proteomes" id="UP000274756"/>
    </source>
</evidence>
<dbReference type="WBParaSite" id="DME_0000547601-mRNA-1">
    <property type="protein sequence ID" value="DME_0000547601-mRNA-1"/>
    <property type="gene ID" value="DME_0000547601"/>
</dbReference>
<evidence type="ECO:0000313" key="11">
    <source>
        <dbReference type="EMBL" id="VDN50609.1"/>
    </source>
</evidence>
<comment type="similarity">
    <text evidence="2 9">Belongs to the glyoxalase I family.</text>
</comment>
<dbReference type="EC" id="4.4.1.5" evidence="3 9"/>
<evidence type="ECO:0000256" key="2">
    <source>
        <dbReference type="ARBA" id="ARBA00010363"/>
    </source>
</evidence>
<evidence type="ECO:0000256" key="5">
    <source>
        <dbReference type="ARBA" id="ARBA00022833"/>
    </source>
</evidence>
<keyword evidence="5 8" id="KW-0862">Zinc</keyword>
<dbReference type="STRING" id="318479.A0A0N4UDQ5"/>
<dbReference type="Gene3D" id="3.10.180.10">
    <property type="entry name" value="2,3-Dihydroxybiphenyl 1,2-Dioxygenase, domain 1"/>
    <property type="match status" value="2"/>
</dbReference>
<keyword evidence="6 9" id="KW-0456">Lyase</keyword>
<evidence type="ECO:0000256" key="9">
    <source>
        <dbReference type="RuleBase" id="RU361179"/>
    </source>
</evidence>
<dbReference type="CDD" id="cd07233">
    <property type="entry name" value="GlxI_Zn"/>
    <property type="match status" value="1"/>
</dbReference>
<sequence length="250" mass="29128">MLQPNIQRCGGTVHKNKPVTQEGEKIHGGISEDRYLNAEQPVETKHFYFQQTMLRIKDPRKSLPFYCDILGMRLLKRMDFEQAKFSLYFVGYKPRSEIPEDDIERKHYALSTYPTIELTQYLYTEEDVEFSYHNGNKEPHGFGHIGIAVHVYVACERFEKMGVKFVKKPELLNNWGTEEDVEFSYHNGNKEPRGFGHIGIAVPDVYVACERFEKMGVKFVKKPDDGRMKGLAFIEDPDGYWIEIFNPDTI</sequence>
<accession>A0A0N4UDQ5</accession>
<evidence type="ECO:0000256" key="6">
    <source>
        <dbReference type="ARBA" id="ARBA00023239"/>
    </source>
</evidence>
<evidence type="ECO:0000256" key="3">
    <source>
        <dbReference type="ARBA" id="ARBA00012081"/>
    </source>
</evidence>
<organism evidence="12 14">
    <name type="scientific">Dracunculus medinensis</name>
    <name type="common">Guinea worm</name>
    <dbReference type="NCBI Taxonomy" id="318479"/>
    <lineage>
        <taxon>Eukaryota</taxon>
        <taxon>Metazoa</taxon>
        <taxon>Ecdysozoa</taxon>
        <taxon>Nematoda</taxon>
        <taxon>Chromadorea</taxon>
        <taxon>Rhabditida</taxon>
        <taxon>Spirurina</taxon>
        <taxon>Dracunculoidea</taxon>
        <taxon>Dracunculidae</taxon>
        <taxon>Dracunculus</taxon>
    </lineage>
</organism>
<dbReference type="PANTHER" id="PTHR10374">
    <property type="entry name" value="LACTOYLGLUTATHIONE LYASE GLYOXALASE I"/>
    <property type="match status" value="1"/>
</dbReference>
<gene>
    <name evidence="11" type="ORF">DME_LOCUS582</name>
</gene>
<comment type="function">
    <text evidence="9">Catalyzes the conversion of hemimercaptal, formed from methylglyoxal and glutathione, to S-lactoylglutathione.</text>
</comment>
<dbReference type="InterPro" id="IPR018146">
    <property type="entry name" value="Glyoxalase_1_CS"/>
</dbReference>
<dbReference type="PROSITE" id="PS00934">
    <property type="entry name" value="GLYOXALASE_I_1"/>
    <property type="match status" value="1"/>
</dbReference>
<name>A0A0N4UDQ5_DRAME</name>